<name>A0A1H9ZPK3_9BACT</name>
<dbReference type="AlphaFoldDB" id="A0A1H9ZPK3"/>
<proteinExistence type="predicted"/>
<organism evidence="1 2">
    <name type="scientific">Draconibacterium orientale</name>
    <dbReference type="NCBI Taxonomy" id="1168034"/>
    <lineage>
        <taxon>Bacteria</taxon>
        <taxon>Pseudomonadati</taxon>
        <taxon>Bacteroidota</taxon>
        <taxon>Bacteroidia</taxon>
        <taxon>Marinilabiliales</taxon>
        <taxon>Prolixibacteraceae</taxon>
        <taxon>Draconibacterium</taxon>
    </lineage>
</organism>
<dbReference type="EMBL" id="FOHT01000002">
    <property type="protein sequence ID" value="SES83688.1"/>
    <property type="molecule type" value="Genomic_DNA"/>
</dbReference>
<protein>
    <submittedName>
        <fullName evidence="1">Uncharacterized protein</fullName>
    </submittedName>
</protein>
<evidence type="ECO:0000313" key="1">
    <source>
        <dbReference type="EMBL" id="SES83688.1"/>
    </source>
</evidence>
<gene>
    <name evidence="1" type="ORF">SAMN05444285_102227</name>
</gene>
<dbReference type="Proteomes" id="UP000181981">
    <property type="component" value="Unassembled WGS sequence"/>
</dbReference>
<accession>A0A1H9ZPK3</accession>
<evidence type="ECO:0000313" key="2">
    <source>
        <dbReference type="Proteomes" id="UP000181981"/>
    </source>
</evidence>
<sequence length="38" mass="4499">MWDSLIMLYTKQVIYTKSESLLDFVLSMSKNIMNIIND</sequence>
<reference evidence="1 2" key="1">
    <citation type="submission" date="2016-10" db="EMBL/GenBank/DDBJ databases">
        <authorList>
            <person name="de Groot N.N."/>
        </authorList>
    </citation>
    <scope>NUCLEOTIDE SEQUENCE [LARGE SCALE GENOMIC DNA]</scope>
    <source>
        <strain evidence="1 2">DSM 25947</strain>
    </source>
</reference>